<evidence type="ECO:0000313" key="2">
    <source>
        <dbReference type="Proteomes" id="UP001239111"/>
    </source>
</evidence>
<reference evidence="1" key="1">
    <citation type="submission" date="2023-04" db="EMBL/GenBank/DDBJ databases">
        <title>A chromosome-level genome assembly of the parasitoid wasp Eretmocerus hayati.</title>
        <authorList>
            <person name="Zhong Y."/>
            <person name="Liu S."/>
            <person name="Liu Y."/>
        </authorList>
    </citation>
    <scope>NUCLEOTIDE SEQUENCE</scope>
    <source>
        <strain evidence="1">ZJU_SS_LIU_2023</strain>
    </source>
</reference>
<protein>
    <submittedName>
        <fullName evidence="1">Uncharacterized protein</fullName>
    </submittedName>
</protein>
<dbReference type="Proteomes" id="UP001239111">
    <property type="component" value="Chromosome 2"/>
</dbReference>
<name>A0ACC2P0Y7_9HYME</name>
<dbReference type="EMBL" id="CM056742">
    <property type="protein sequence ID" value="KAJ8676496.1"/>
    <property type="molecule type" value="Genomic_DNA"/>
</dbReference>
<evidence type="ECO:0000313" key="1">
    <source>
        <dbReference type="EMBL" id="KAJ8676496.1"/>
    </source>
</evidence>
<proteinExistence type="predicted"/>
<comment type="caution">
    <text evidence="1">The sequence shown here is derived from an EMBL/GenBank/DDBJ whole genome shotgun (WGS) entry which is preliminary data.</text>
</comment>
<accession>A0ACC2P0Y7</accession>
<sequence>METDQQLARQCGIRFPGWQSEKPRIWRKNKKPGKMQRLRKRMQALNHVEKLIDMGIWQPKPIRNEIPAKQPSCPECKVDGKCRECMNKIFLSLKIPRMRDKRRLNELMYGMKIKGDEQILRKFILQDWTRAD</sequence>
<organism evidence="1 2">
    <name type="scientific">Eretmocerus hayati</name>
    <dbReference type="NCBI Taxonomy" id="131215"/>
    <lineage>
        <taxon>Eukaryota</taxon>
        <taxon>Metazoa</taxon>
        <taxon>Ecdysozoa</taxon>
        <taxon>Arthropoda</taxon>
        <taxon>Hexapoda</taxon>
        <taxon>Insecta</taxon>
        <taxon>Pterygota</taxon>
        <taxon>Neoptera</taxon>
        <taxon>Endopterygota</taxon>
        <taxon>Hymenoptera</taxon>
        <taxon>Apocrita</taxon>
        <taxon>Proctotrupomorpha</taxon>
        <taxon>Chalcidoidea</taxon>
        <taxon>Aphelinidae</taxon>
        <taxon>Aphelininae</taxon>
        <taxon>Eretmocerus</taxon>
    </lineage>
</organism>
<gene>
    <name evidence="1" type="ORF">QAD02_012283</name>
</gene>
<keyword evidence="2" id="KW-1185">Reference proteome</keyword>